<organism evidence="1 2">
    <name type="scientific">Stenotrophomonas maltophilia</name>
    <name type="common">Pseudomonas maltophilia</name>
    <name type="synonym">Xanthomonas maltophilia</name>
    <dbReference type="NCBI Taxonomy" id="40324"/>
    <lineage>
        <taxon>Bacteria</taxon>
        <taxon>Pseudomonadati</taxon>
        <taxon>Pseudomonadota</taxon>
        <taxon>Gammaproteobacteria</taxon>
        <taxon>Lysobacterales</taxon>
        <taxon>Lysobacteraceae</taxon>
        <taxon>Stenotrophomonas</taxon>
        <taxon>Stenotrophomonas maltophilia group</taxon>
    </lineage>
</organism>
<dbReference type="Proteomes" id="UP001288387">
    <property type="component" value="Unassembled WGS sequence"/>
</dbReference>
<dbReference type="AlphaFoldDB" id="A0AAJ2WK29"/>
<reference evidence="1" key="1">
    <citation type="submission" date="2023-12" db="EMBL/GenBank/DDBJ databases">
        <title>'Antibacterial potential of Stenotrophomonas maltophilia cystic fibrosis isolates' (manuscript under preparation).</title>
        <authorList>
            <person name="Crisan C.V."/>
            <person name="Pettis M."/>
            <person name="Goldberg J.B."/>
        </authorList>
    </citation>
    <scope>NUCLEOTIDE SEQUENCE</scope>
    <source>
        <strain evidence="1">CCV129</strain>
    </source>
</reference>
<gene>
    <name evidence="1" type="ORF">U4I38_12935</name>
</gene>
<sequence>MKEQERAGEALARQLYPEVPMAEVRNKREAAERAGKSKELAPGHRCINGQTFRRVENGWVQVSSSCTP</sequence>
<dbReference type="RefSeq" id="WP_322540497.1">
    <property type="nucleotide sequence ID" value="NZ_JAXRVB010000013.1"/>
</dbReference>
<comment type="caution">
    <text evidence="1">The sequence shown here is derived from an EMBL/GenBank/DDBJ whole genome shotgun (WGS) entry which is preliminary data.</text>
</comment>
<dbReference type="EMBL" id="JAXRVB010000013">
    <property type="protein sequence ID" value="MDZ5765376.1"/>
    <property type="molecule type" value="Genomic_DNA"/>
</dbReference>
<name>A0AAJ2WK29_STEMA</name>
<accession>A0AAJ2WK29</accession>
<proteinExistence type="predicted"/>
<protein>
    <submittedName>
        <fullName evidence="1">Uncharacterized protein</fullName>
    </submittedName>
</protein>
<evidence type="ECO:0000313" key="2">
    <source>
        <dbReference type="Proteomes" id="UP001288387"/>
    </source>
</evidence>
<evidence type="ECO:0000313" key="1">
    <source>
        <dbReference type="EMBL" id="MDZ5765376.1"/>
    </source>
</evidence>